<accession>A0A366R8L0</accession>
<gene>
    <name evidence="2" type="ORF">FIESC28_08160</name>
</gene>
<dbReference type="Proteomes" id="UP000253153">
    <property type="component" value="Unassembled WGS sequence"/>
</dbReference>
<dbReference type="Pfam" id="PF20150">
    <property type="entry name" value="2EXR"/>
    <property type="match status" value="1"/>
</dbReference>
<dbReference type="EMBL" id="QKXC01000181">
    <property type="protein sequence ID" value="RBR13483.1"/>
    <property type="molecule type" value="Genomic_DNA"/>
</dbReference>
<name>A0A366R8L0_9HYPO</name>
<protein>
    <recommendedName>
        <fullName evidence="1">2EXR domain-containing protein</fullName>
    </recommendedName>
</protein>
<reference evidence="2 3" key="1">
    <citation type="submission" date="2018-06" db="EMBL/GenBank/DDBJ databases">
        <title>Fusarium incarnatum-equiseti species complex species 28.</title>
        <authorList>
            <person name="Gardiner D.M."/>
        </authorList>
    </citation>
    <scope>NUCLEOTIDE SEQUENCE [LARGE SCALE GENOMIC DNA]</scope>
    <source>
        <strain evidence="2 3">FIESC_28</strain>
    </source>
</reference>
<dbReference type="AlphaFoldDB" id="A0A366R8L0"/>
<dbReference type="InterPro" id="IPR045518">
    <property type="entry name" value="2EXR"/>
</dbReference>
<evidence type="ECO:0000313" key="3">
    <source>
        <dbReference type="Proteomes" id="UP000253153"/>
    </source>
</evidence>
<comment type="caution">
    <text evidence="2">The sequence shown here is derived from an EMBL/GenBank/DDBJ whole genome shotgun (WGS) entry which is preliminary data.</text>
</comment>
<proteinExistence type="predicted"/>
<sequence length="248" mass="27457">MVFTIFKLLPYDIRLQVWAIACRSARMSVMSPELSATLRKKGNSLPVHRMIQQPGCSCIAMACKEAFYEWERATVLFSEGSSVRLYTSRTIFLFSDLAGVGKGRLDRYLANPDVMSSIQHTAFLVTPGVSLLDILSSLSILPLLKTVSIVLPGCDTKGAENGKSPEAKTAARYLTMLADRLSLEVNHDTANTIGLFLESAPPDPRVEAFYTGLDAPQINVIFPQCDEDRQLAKMDDRSSMGFSLFEYK</sequence>
<dbReference type="OrthoDB" id="4997173at2759"/>
<evidence type="ECO:0000259" key="1">
    <source>
        <dbReference type="Pfam" id="PF20150"/>
    </source>
</evidence>
<feature type="domain" description="2EXR" evidence="1">
    <location>
        <begin position="3"/>
        <end position="69"/>
    </location>
</feature>
<organism evidence="2 3">
    <name type="scientific">Fusarium coffeatum</name>
    <dbReference type="NCBI Taxonomy" id="231269"/>
    <lineage>
        <taxon>Eukaryota</taxon>
        <taxon>Fungi</taxon>
        <taxon>Dikarya</taxon>
        <taxon>Ascomycota</taxon>
        <taxon>Pezizomycotina</taxon>
        <taxon>Sordariomycetes</taxon>
        <taxon>Hypocreomycetidae</taxon>
        <taxon>Hypocreales</taxon>
        <taxon>Nectriaceae</taxon>
        <taxon>Fusarium</taxon>
        <taxon>Fusarium incarnatum-equiseti species complex</taxon>
    </lineage>
</organism>
<evidence type="ECO:0000313" key="2">
    <source>
        <dbReference type="EMBL" id="RBR13483.1"/>
    </source>
</evidence>
<dbReference type="GeneID" id="41997595"/>
<keyword evidence="3" id="KW-1185">Reference proteome</keyword>
<dbReference type="RefSeq" id="XP_031013641.1">
    <property type="nucleotide sequence ID" value="XM_031162299.1"/>
</dbReference>